<proteinExistence type="predicted"/>
<feature type="region of interest" description="Disordered" evidence="1">
    <location>
        <begin position="133"/>
        <end position="157"/>
    </location>
</feature>
<dbReference type="InterPro" id="IPR008984">
    <property type="entry name" value="SMAD_FHA_dom_sf"/>
</dbReference>
<dbReference type="EMBL" id="VRLW01000001">
    <property type="protein sequence ID" value="KAA1260968.1"/>
    <property type="molecule type" value="Genomic_DNA"/>
</dbReference>
<dbReference type="SMART" id="SM00044">
    <property type="entry name" value="CYCc"/>
    <property type="match status" value="1"/>
</dbReference>
<dbReference type="InterPro" id="IPR050697">
    <property type="entry name" value="Adenylyl/Guanylyl_Cyclase_3/4"/>
</dbReference>
<dbReference type="GO" id="GO:0006171">
    <property type="term" value="P:cAMP biosynthetic process"/>
    <property type="evidence" value="ECO:0007669"/>
    <property type="project" value="TreeGrafter"/>
</dbReference>
<keyword evidence="3" id="KW-0456">Lyase</keyword>
<name>A0A5B1CIN7_9BACT</name>
<dbReference type="AlphaFoldDB" id="A0A5B1CIN7"/>
<gene>
    <name evidence="3" type="primary">cyaA_1</name>
    <name evidence="3" type="ORF">LF1_35100</name>
</gene>
<reference evidence="3 4" key="1">
    <citation type="submission" date="2019-08" db="EMBL/GenBank/DDBJ databases">
        <title>Deep-cultivation of Planctomycetes and their phenomic and genomic characterization uncovers novel biology.</title>
        <authorList>
            <person name="Wiegand S."/>
            <person name="Jogler M."/>
            <person name="Boedeker C."/>
            <person name="Pinto D."/>
            <person name="Vollmers J."/>
            <person name="Rivas-Marin E."/>
            <person name="Kohn T."/>
            <person name="Peeters S.H."/>
            <person name="Heuer A."/>
            <person name="Rast P."/>
            <person name="Oberbeckmann S."/>
            <person name="Bunk B."/>
            <person name="Jeske O."/>
            <person name="Meyerdierks A."/>
            <person name="Storesund J.E."/>
            <person name="Kallscheuer N."/>
            <person name="Luecker S."/>
            <person name="Lage O.M."/>
            <person name="Pohl T."/>
            <person name="Merkel B.J."/>
            <person name="Hornburger P."/>
            <person name="Mueller R.-W."/>
            <person name="Bruemmer F."/>
            <person name="Labrenz M."/>
            <person name="Spormann A.M."/>
            <person name="Op Den Camp H."/>
            <person name="Overmann J."/>
            <person name="Amann R."/>
            <person name="Jetten M.S.M."/>
            <person name="Mascher T."/>
            <person name="Medema M.H."/>
            <person name="Devos D.P."/>
            <person name="Kaster A.-K."/>
            <person name="Ovreas L."/>
            <person name="Rohde M."/>
            <person name="Galperin M.Y."/>
            <person name="Jogler C."/>
        </authorList>
    </citation>
    <scope>NUCLEOTIDE SEQUENCE [LARGE SCALE GENOMIC DNA]</scope>
    <source>
        <strain evidence="3 4">LF1</strain>
    </source>
</reference>
<dbReference type="InterPro" id="IPR029787">
    <property type="entry name" value="Nucleotide_cyclase"/>
</dbReference>
<feature type="compositionally biased region" description="Polar residues" evidence="1">
    <location>
        <begin position="1"/>
        <end position="13"/>
    </location>
</feature>
<organism evidence="3 4">
    <name type="scientific">Rubripirellula obstinata</name>
    <dbReference type="NCBI Taxonomy" id="406547"/>
    <lineage>
        <taxon>Bacteria</taxon>
        <taxon>Pseudomonadati</taxon>
        <taxon>Planctomycetota</taxon>
        <taxon>Planctomycetia</taxon>
        <taxon>Pirellulales</taxon>
        <taxon>Pirellulaceae</taxon>
        <taxon>Rubripirellula</taxon>
    </lineage>
</organism>
<feature type="region of interest" description="Disordered" evidence="1">
    <location>
        <begin position="1"/>
        <end position="33"/>
    </location>
</feature>
<comment type="caution">
    <text evidence="3">The sequence shown here is derived from an EMBL/GenBank/DDBJ whole genome shotgun (WGS) entry which is preliminary data.</text>
</comment>
<dbReference type="Gene3D" id="2.60.200.20">
    <property type="match status" value="1"/>
</dbReference>
<dbReference type="OrthoDB" id="9806704at2"/>
<dbReference type="CDD" id="cd07302">
    <property type="entry name" value="CHD"/>
    <property type="match status" value="1"/>
</dbReference>
<dbReference type="InterPro" id="IPR001054">
    <property type="entry name" value="A/G_cyclase"/>
</dbReference>
<evidence type="ECO:0000259" key="2">
    <source>
        <dbReference type="PROSITE" id="PS50125"/>
    </source>
</evidence>
<sequence length="577" mass="62574">MPSPLIANSQPLKATSMPDLIAQGPGSGDRWRRELPDATSASQLSLGRRASDWNVPWDSMISRNHIRLIPMPDERIEVIGSPAARNPIFHHGQQTRRFTLVVGDHFVIGRTTFTLVNRPGVVDSSSDLAAELAGDSSADQARAGQMSADQASRSTELMQHSYDPVALRRKSFTDAASRIDMLSRLPDLIIGSATDQELLVRVTNVMLQEIPNASAVAVVQCDPTSSVKLLHYDSRTGSIDEPSVSARLVRDATKKRESVLNLWSPRQLSETRSTEAFTANESVDWAFCVPLSSDGCPGWAIYVSGGLQTESGGETQGMDFEKSIQSAPDDLHDDVKFTELVGTTLSNLRQSRRLQRRQAQMRHFFAPVVLDALSDQNLDEVLVPREVDLSVLFCDLRGFSRRSEQDSADLLGLLAHVSKALGVMTRHIMEGQGVIGDFHGDAAMGFWGWPLEQPDAAIRAVEAASKIRADFRIHADKLGFRCGIGVATGRAVAGQIGTIDQVKVTAFGPVVNLASRLEGMTKTMGAEVIVDEATANAIAKAADPRFQTRSLGSVQPSGFSSEFEVAELLSDSDGSLI</sequence>
<keyword evidence="4" id="KW-1185">Reference proteome</keyword>
<dbReference type="SUPFAM" id="SSF55073">
    <property type="entry name" value="Nucleotide cyclase"/>
    <property type="match status" value="1"/>
</dbReference>
<dbReference type="EC" id="4.6.1.1" evidence="3"/>
<dbReference type="GO" id="GO:0035556">
    <property type="term" value="P:intracellular signal transduction"/>
    <property type="evidence" value="ECO:0007669"/>
    <property type="project" value="InterPro"/>
</dbReference>
<dbReference type="SUPFAM" id="SSF49879">
    <property type="entry name" value="SMAD/FHA domain"/>
    <property type="match status" value="1"/>
</dbReference>
<feature type="compositionally biased region" description="Polar residues" evidence="1">
    <location>
        <begin position="147"/>
        <end position="157"/>
    </location>
</feature>
<feature type="domain" description="Guanylate cyclase" evidence="2">
    <location>
        <begin position="390"/>
        <end position="518"/>
    </location>
</feature>
<evidence type="ECO:0000313" key="3">
    <source>
        <dbReference type="EMBL" id="KAA1260968.1"/>
    </source>
</evidence>
<evidence type="ECO:0000256" key="1">
    <source>
        <dbReference type="SAM" id="MobiDB-lite"/>
    </source>
</evidence>
<dbReference type="PANTHER" id="PTHR43081:SF20">
    <property type="entry name" value="TWO-COMPONENT RESPONSE REGULATOR"/>
    <property type="match status" value="1"/>
</dbReference>
<dbReference type="Pfam" id="PF00211">
    <property type="entry name" value="Guanylate_cyc"/>
    <property type="match status" value="1"/>
</dbReference>
<dbReference type="PROSITE" id="PS50125">
    <property type="entry name" value="GUANYLATE_CYCLASE_2"/>
    <property type="match status" value="1"/>
</dbReference>
<dbReference type="PANTHER" id="PTHR43081">
    <property type="entry name" value="ADENYLATE CYCLASE, TERMINAL-DIFFERENTIATION SPECIFIC-RELATED"/>
    <property type="match status" value="1"/>
</dbReference>
<dbReference type="Proteomes" id="UP000322699">
    <property type="component" value="Unassembled WGS sequence"/>
</dbReference>
<accession>A0A5B1CIN7</accession>
<evidence type="ECO:0000313" key="4">
    <source>
        <dbReference type="Proteomes" id="UP000322699"/>
    </source>
</evidence>
<dbReference type="Gene3D" id="3.30.70.1230">
    <property type="entry name" value="Nucleotide cyclase"/>
    <property type="match status" value="1"/>
</dbReference>
<protein>
    <submittedName>
        <fullName evidence="3">Adenylate cyclase 1</fullName>
        <ecNumber evidence="3">4.6.1.1</ecNumber>
    </submittedName>
</protein>
<dbReference type="CDD" id="cd00060">
    <property type="entry name" value="FHA"/>
    <property type="match status" value="1"/>
</dbReference>
<dbReference type="GO" id="GO:0004016">
    <property type="term" value="F:adenylate cyclase activity"/>
    <property type="evidence" value="ECO:0007669"/>
    <property type="project" value="UniProtKB-EC"/>
</dbReference>